<dbReference type="Gene3D" id="1.10.260.40">
    <property type="entry name" value="lambda repressor-like DNA-binding domains"/>
    <property type="match status" value="1"/>
</dbReference>
<dbReference type="CDD" id="cd00093">
    <property type="entry name" value="HTH_XRE"/>
    <property type="match status" value="1"/>
</dbReference>
<keyword evidence="1" id="KW-0238">DNA-binding</keyword>
<dbReference type="EMBL" id="JARXRM010000016">
    <property type="protein sequence ID" value="MDH5821980.1"/>
    <property type="molecule type" value="Genomic_DNA"/>
</dbReference>
<dbReference type="Proteomes" id="UP001156940">
    <property type="component" value="Unassembled WGS sequence"/>
</dbReference>
<protein>
    <submittedName>
        <fullName evidence="3">Helix-turn-helix transcriptional regulator</fullName>
    </submittedName>
</protein>
<dbReference type="PANTHER" id="PTHR46797">
    <property type="entry name" value="HTH-TYPE TRANSCRIPTIONAL REGULATOR"/>
    <property type="match status" value="1"/>
</dbReference>
<evidence type="ECO:0000259" key="2">
    <source>
        <dbReference type="PROSITE" id="PS50943"/>
    </source>
</evidence>
<sequence length="88" mass="9806">MRDRFAEDIEAGRLGLGEAVKRMRKISGLTQAEFARHRGVSLLTLKRIESGKANPTVETLERIGRIFGLRVGFVRAHRTGYTAEPGEP</sequence>
<name>A0ABT6J585_9GAMM</name>
<reference evidence="3 4" key="1">
    <citation type="submission" date="2023-04" db="EMBL/GenBank/DDBJ databases">
        <title>Luteimonas endophyticus RD2P54.</title>
        <authorList>
            <person name="Sun J.-Q."/>
        </authorList>
    </citation>
    <scope>NUCLEOTIDE SEQUENCE [LARGE SCALE GENOMIC DNA]</scope>
    <source>
        <strain evidence="3 4">RD2P54</strain>
    </source>
</reference>
<dbReference type="InterPro" id="IPR050807">
    <property type="entry name" value="TransReg_Diox_bact_type"/>
</dbReference>
<accession>A0ABT6J585</accession>
<evidence type="ECO:0000313" key="4">
    <source>
        <dbReference type="Proteomes" id="UP001156940"/>
    </source>
</evidence>
<dbReference type="InterPro" id="IPR010982">
    <property type="entry name" value="Lambda_DNA-bd_dom_sf"/>
</dbReference>
<dbReference type="SUPFAM" id="SSF47413">
    <property type="entry name" value="lambda repressor-like DNA-binding domains"/>
    <property type="match status" value="1"/>
</dbReference>
<dbReference type="RefSeq" id="WP_280572812.1">
    <property type="nucleotide sequence ID" value="NZ_JARXRM010000016.1"/>
</dbReference>
<organism evidence="3 4">
    <name type="scientific">Luteimonas endophytica</name>
    <dbReference type="NCBI Taxonomy" id="3042023"/>
    <lineage>
        <taxon>Bacteria</taxon>
        <taxon>Pseudomonadati</taxon>
        <taxon>Pseudomonadota</taxon>
        <taxon>Gammaproteobacteria</taxon>
        <taxon>Lysobacterales</taxon>
        <taxon>Lysobacteraceae</taxon>
        <taxon>Luteimonas</taxon>
    </lineage>
</organism>
<comment type="caution">
    <text evidence="3">The sequence shown here is derived from an EMBL/GenBank/DDBJ whole genome shotgun (WGS) entry which is preliminary data.</text>
</comment>
<evidence type="ECO:0000313" key="3">
    <source>
        <dbReference type="EMBL" id="MDH5821980.1"/>
    </source>
</evidence>
<proteinExistence type="predicted"/>
<dbReference type="PANTHER" id="PTHR46797:SF1">
    <property type="entry name" value="METHYLPHOSPHONATE SYNTHASE"/>
    <property type="match status" value="1"/>
</dbReference>
<dbReference type="InterPro" id="IPR001387">
    <property type="entry name" value="Cro/C1-type_HTH"/>
</dbReference>
<evidence type="ECO:0000256" key="1">
    <source>
        <dbReference type="ARBA" id="ARBA00023125"/>
    </source>
</evidence>
<gene>
    <name evidence="3" type="ORF">QFW77_03095</name>
</gene>
<dbReference type="SMART" id="SM00530">
    <property type="entry name" value="HTH_XRE"/>
    <property type="match status" value="1"/>
</dbReference>
<feature type="domain" description="HTH cro/C1-type" evidence="2">
    <location>
        <begin position="20"/>
        <end position="74"/>
    </location>
</feature>
<dbReference type="PROSITE" id="PS50943">
    <property type="entry name" value="HTH_CROC1"/>
    <property type="match status" value="1"/>
</dbReference>
<keyword evidence="4" id="KW-1185">Reference proteome</keyword>
<dbReference type="Pfam" id="PF01381">
    <property type="entry name" value="HTH_3"/>
    <property type="match status" value="1"/>
</dbReference>